<sequence>MSMSAEHVTGFYYIDKIVYNHWIILIFESKLLSYNENCINNNLTNF</sequence>
<dbReference type="PaxDb" id="411902-CLOBOL_06173"/>
<organism evidence="1 2">
    <name type="scientific">Enterocloster bolteae (strain ATCC BAA-613 / DSM 15670 / CCUG 46953 / JCM 12243 / WAL 16351)</name>
    <name type="common">Clostridium bolteae</name>
    <dbReference type="NCBI Taxonomy" id="411902"/>
    <lineage>
        <taxon>Bacteria</taxon>
        <taxon>Bacillati</taxon>
        <taxon>Bacillota</taxon>
        <taxon>Clostridia</taxon>
        <taxon>Lachnospirales</taxon>
        <taxon>Lachnospiraceae</taxon>
        <taxon>Enterocloster</taxon>
    </lineage>
</organism>
<name>A8S1U7_ENTBW</name>
<accession>A8S1U7</accession>
<evidence type="ECO:0000313" key="1">
    <source>
        <dbReference type="EMBL" id="EDP13608.1"/>
    </source>
</evidence>
<dbReference type="EMBL" id="ABCC02000047">
    <property type="protein sequence ID" value="EDP13608.1"/>
    <property type="molecule type" value="Genomic_DNA"/>
</dbReference>
<dbReference type="HOGENOM" id="CLU_3181997_0_0_9"/>
<gene>
    <name evidence="1" type="ORF">CLOBOL_06173</name>
</gene>
<comment type="caution">
    <text evidence="1">The sequence shown here is derived from an EMBL/GenBank/DDBJ whole genome shotgun (WGS) entry which is preliminary data.</text>
</comment>
<evidence type="ECO:0000313" key="2">
    <source>
        <dbReference type="Proteomes" id="UP000005396"/>
    </source>
</evidence>
<protein>
    <submittedName>
        <fullName evidence="1">Uncharacterized protein</fullName>
    </submittedName>
</protein>
<dbReference type="Proteomes" id="UP000005396">
    <property type="component" value="Unassembled WGS sequence"/>
</dbReference>
<reference evidence="1 2" key="1">
    <citation type="submission" date="2007-08" db="EMBL/GenBank/DDBJ databases">
        <authorList>
            <person name="Fulton L."/>
            <person name="Clifton S."/>
            <person name="Fulton B."/>
            <person name="Xu J."/>
            <person name="Minx P."/>
            <person name="Pepin K.H."/>
            <person name="Johnson M."/>
            <person name="Thiruvilangam P."/>
            <person name="Bhonagiri V."/>
            <person name="Nash W.E."/>
            <person name="Mardis E.R."/>
            <person name="Wilson R.K."/>
        </authorList>
    </citation>
    <scope>NUCLEOTIDE SEQUENCE [LARGE SCALE GENOMIC DNA]</scope>
    <source>
        <strain evidence="2">ATCC BAA-613 / DSM 15670 / CCUG 46953 / JCM 12243 / WAL 16351</strain>
    </source>
</reference>
<reference evidence="1 2" key="2">
    <citation type="submission" date="2007-09" db="EMBL/GenBank/DDBJ databases">
        <title>Draft genome sequence of Clostridium bolteae (ATCC BAA-613).</title>
        <authorList>
            <person name="Sudarsanam P."/>
            <person name="Ley R."/>
            <person name="Guruge J."/>
            <person name="Turnbaugh P.J."/>
            <person name="Mahowald M."/>
            <person name="Liep D."/>
            <person name="Gordon J."/>
        </authorList>
    </citation>
    <scope>NUCLEOTIDE SEQUENCE [LARGE SCALE GENOMIC DNA]</scope>
    <source>
        <strain evidence="2">ATCC BAA-613 / DSM 15670 / CCUG 46953 / JCM 12243 / WAL 16351</strain>
    </source>
</reference>
<dbReference type="AlphaFoldDB" id="A8S1U7"/>
<proteinExistence type="predicted"/>